<keyword evidence="3" id="KW-1185">Reference proteome</keyword>
<dbReference type="AlphaFoldDB" id="A0A1S6HKV3"/>
<dbReference type="Proteomes" id="UP000189545">
    <property type="component" value="Chromosome"/>
</dbReference>
<proteinExistence type="predicted"/>
<dbReference type="RefSeq" id="WP_077751470.1">
    <property type="nucleotide sequence ID" value="NZ_CP014782.1"/>
</dbReference>
<dbReference type="OrthoDB" id="6989660at2"/>
<evidence type="ECO:0000313" key="2">
    <source>
        <dbReference type="EMBL" id="AQS36139.1"/>
    </source>
</evidence>
<sequence length="286" mass="30647">MQILNAAQPTTISTHTSDQNVSTVNQTSSVQKISDKVQAASSNQVQDVIFIGRGSSIAYALTEVCDRYEGQSSTQAQSHEPPLTGRAMVIGSSEPWSKEVRGSGFINHQNELIDTWGSKAPKYSKEYADRQQFSDANTAQINRAASLGVREVNDEVSNVKKGDDGLFRVSTKQGHEFVTKQVILGIGAGPHTNALAESGDSLSLTPAEQRLGNINVENKEAIKSQVLDLDEFMRLTDNGTSLKGKTVVVHGPNAGIDAVERAGSLGANAGKLRKNIDKIRATGDLI</sequence>
<dbReference type="Gene3D" id="3.50.50.60">
    <property type="entry name" value="FAD/NAD(P)-binding domain"/>
    <property type="match status" value="1"/>
</dbReference>
<evidence type="ECO:0000256" key="1">
    <source>
        <dbReference type="SAM" id="MobiDB-lite"/>
    </source>
</evidence>
<evidence type="ECO:0000313" key="3">
    <source>
        <dbReference type="Proteomes" id="UP000189545"/>
    </source>
</evidence>
<protein>
    <recommendedName>
        <fullName evidence="4">Pyridine nucleotide-disulfide oxidoreductase</fullName>
    </recommendedName>
</protein>
<gene>
    <name evidence="2" type="ORF">Sps_00950</name>
</gene>
<dbReference type="EMBL" id="CP014782">
    <property type="protein sequence ID" value="AQS36139.1"/>
    <property type="molecule type" value="Genomic_DNA"/>
</dbReference>
<dbReference type="KEGG" id="spsw:Sps_00950"/>
<dbReference type="STRING" id="225848.Sps_00950"/>
<organism evidence="2 3">
    <name type="scientific">Shewanella psychrophila</name>
    <dbReference type="NCBI Taxonomy" id="225848"/>
    <lineage>
        <taxon>Bacteria</taxon>
        <taxon>Pseudomonadati</taxon>
        <taxon>Pseudomonadota</taxon>
        <taxon>Gammaproteobacteria</taxon>
        <taxon>Alteromonadales</taxon>
        <taxon>Shewanellaceae</taxon>
        <taxon>Shewanella</taxon>
    </lineage>
</organism>
<dbReference type="SUPFAM" id="SSF51905">
    <property type="entry name" value="FAD/NAD(P)-binding domain"/>
    <property type="match status" value="1"/>
</dbReference>
<dbReference type="InterPro" id="IPR036188">
    <property type="entry name" value="FAD/NAD-bd_sf"/>
</dbReference>
<accession>A0A1S6HKV3</accession>
<feature type="region of interest" description="Disordered" evidence="1">
    <location>
        <begin position="1"/>
        <end position="20"/>
    </location>
</feature>
<evidence type="ECO:0008006" key="4">
    <source>
        <dbReference type="Google" id="ProtNLM"/>
    </source>
</evidence>
<name>A0A1S6HKV3_9GAMM</name>
<reference evidence="2 3" key="1">
    <citation type="submission" date="2016-03" db="EMBL/GenBank/DDBJ databases">
        <title>Complete genome sequence of Shewanella psychrophila WP2, a deep sea bacterium isolated from west Pacific sediment.</title>
        <authorList>
            <person name="Xu G."/>
            <person name="Jian H."/>
        </authorList>
    </citation>
    <scope>NUCLEOTIDE SEQUENCE [LARGE SCALE GENOMIC DNA]</scope>
    <source>
        <strain evidence="2 3">WP2</strain>
    </source>
</reference>